<evidence type="ECO:0000256" key="1">
    <source>
        <dbReference type="ARBA" id="ARBA00004123"/>
    </source>
</evidence>
<dbReference type="PANTHER" id="PTHR21330:SF1">
    <property type="entry name" value="E3 SUMO-PROTEIN LIGASE NSE2"/>
    <property type="match status" value="1"/>
</dbReference>
<evidence type="ECO:0000256" key="6">
    <source>
        <dbReference type="SAM" id="MobiDB-lite"/>
    </source>
</evidence>
<keyword evidence="3" id="KW-0808">Transferase</keyword>
<feature type="non-terminal residue" evidence="7">
    <location>
        <position position="1"/>
    </location>
</feature>
<comment type="subcellular location">
    <subcellularLocation>
        <location evidence="1">Nucleus</location>
    </subcellularLocation>
</comment>
<dbReference type="EMBL" id="RBNJ01001013">
    <property type="protein sequence ID" value="RUS33679.1"/>
    <property type="molecule type" value="Genomic_DNA"/>
</dbReference>
<keyword evidence="5" id="KW-0539">Nucleus</keyword>
<evidence type="ECO:0000256" key="2">
    <source>
        <dbReference type="ARBA" id="ARBA00004718"/>
    </source>
</evidence>
<reference evidence="7 8" key="1">
    <citation type="journal article" date="2018" name="New Phytol.">
        <title>Phylogenomics of Endogonaceae and evolution of mycorrhizas within Mucoromycota.</title>
        <authorList>
            <person name="Chang Y."/>
            <person name="Desiro A."/>
            <person name="Na H."/>
            <person name="Sandor L."/>
            <person name="Lipzen A."/>
            <person name="Clum A."/>
            <person name="Barry K."/>
            <person name="Grigoriev I.V."/>
            <person name="Martin F.M."/>
            <person name="Stajich J.E."/>
            <person name="Smith M.E."/>
            <person name="Bonito G."/>
            <person name="Spatafora J.W."/>
        </authorList>
    </citation>
    <scope>NUCLEOTIDE SEQUENCE [LARGE SCALE GENOMIC DNA]</scope>
    <source>
        <strain evidence="7 8">AD002</strain>
    </source>
</reference>
<organism evidence="7 8">
    <name type="scientific">Jimgerdemannia flammicorona</name>
    <dbReference type="NCBI Taxonomy" id="994334"/>
    <lineage>
        <taxon>Eukaryota</taxon>
        <taxon>Fungi</taxon>
        <taxon>Fungi incertae sedis</taxon>
        <taxon>Mucoromycota</taxon>
        <taxon>Mucoromycotina</taxon>
        <taxon>Endogonomycetes</taxon>
        <taxon>Endogonales</taxon>
        <taxon>Endogonaceae</taxon>
        <taxon>Jimgerdemannia</taxon>
    </lineage>
</organism>
<evidence type="ECO:0000256" key="4">
    <source>
        <dbReference type="ARBA" id="ARBA00022786"/>
    </source>
</evidence>
<feature type="compositionally biased region" description="Pro residues" evidence="6">
    <location>
        <begin position="52"/>
        <end position="64"/>
    </location>
</feature>
<dbReference type="GO" id="GO:0016925">
    <property type="term" value="P:protein sumoylation"/>
    <property type="evidence" value="ECO:0007669"/>
    <property type="project" value="UniProtKB-UniPathway"/>
</dbReference>
<dbReference type="Proteomes" id="UP000274822">
    <property type="component" value="Unassembled WGS sequence"/>
</dbReference>
<dbReference type="UniPathway" id="UPA00886"/>
<sequence>IKYIKYIYINVPKLRHHAHHISSQPPARNKGQETRFSDHLDTMAPIASSSRAPPPPIEHSPGPDPLSEAEVDEDPFENFHIEPVCAVKLNNLVGDFDKVLDSITHGMQRGTETACELEEVQEAEQVEKIEFSIRTYIDLENRLKIEKAAMENLRDRIKGGEKIKNLVAEYQTAVQRATDEYENQPEAAKYFGNEAFVDFKQKVWEVHHPDQEMPPLNPRPVDDDLVIGTQRVSLKCPITQTLLVNPVTRCVRWTYGVVP</sequence>
<evidence type="ECO:0000256" key="5">
    <source>
        <dbReference type="ARBA" id="ARBA00023242"/>
    </source>
</evidence>
<keyword evidence="8" id="KW-1185">Reference proteome</keyword>
<evidence type="ECO:0000313" key="7">
    <source>
        <dbReference type="EMBL" id="RUS33679.1"/>
    </source>
</evidence>
<proteinExistence type="predicted"/>
<dbReference type="AlphaFoldDB" id="A0A433QV52"/>
<name>A0A433QV52_9FUNG</name>
<evidence type="ECO:0000313" key="8">
    <source>
        <dbReference type="Proteomes" id="UP000274822"/>
    </source>
</evidence>
<dbReference type="PANTHER" id="PTHR21330">
    <property type="entry name" value="E3 SUMO-PROTEIN LIGASE NSE2"/>
    <property type="match status" value="1"/>
</dbReference>
<feature type="region of interest" description="Disordered" evidence="6">
    <location>
        <begin position="45"/>
        <end position="70"/>
    </location>
</feature>
<dbReference type="GO" id="GO:0000724">
    <property type="term" value="P:double-strand break repair via homologous recombination"/>
    <property type="evidence" value="ECO:0007669"/>
    <property type="project" value="InterPro"/>
</dbReference>
<keyword evidence="4" id="KW-0833">Ubl conjugation pathway</keyword>
<dbReference type="GO" id="GO:0061665">
    <property type="term" value="F:SUMO ligase activity"/>
    <property type="evidence" value="ECO:0007669"/>
    <property type="project" value="TreeGrafter"/>
</dbReference>
<comment type="pathway">
    <text evidence="2">Protein modification; protein sumoylation.</text>
</comment>
<gene>
    <name evidence="7" type="ORF">BC938DRAFT_470572</name>
</gene>
<dbReference type="Gene3D" id="1.20.120.1010">
    <property type="match status" value="1"/>
</dbReference>
<dbReference type="InterPro" id="IPR026846">
    <property type="entry name" value="Nse2(Mms21)"/>
</dbReference>
<dbReference type="GO" id="GO:0030915">
    <property type="term" value="C:Smc5-Smc6 complex"/>
    <property type="evidence" value="ECO:0007669"/>
    <property type="project" value="InterPro"/>
</dbReference>
<evidence type="ECO:0008006" key="9">
    <source>
        <dbReference type="Google" id="ProtNLM"/>
    </source>
</evidence>
<dbReference type="GO" id="GO:0005634">
    <property type="term" value="C:nucleus"/>
    <property type="evidence" value="ECO:0007669"/>
    <property type="project" value="UniProtKB-SubCell"/>
</dbReference>
<comment type="caution">
    <text evidence="7">The sequence shown here is derived from an EMBL/GenBank/DDBJ whole genome shotgun (WGS) entry which is preliminary data.</text>
</comment>
<accession>A0A433QV52</accession>
<protein>
    <recommendedName>
        <fullName evidence="9">SP-RING-type domain-containing protein</fullName>
    </recommendedName>
</protein>
<evidence type="ECO:0000256" key="3">
    <source>
        <dbReference type="ARBA" id="ARBA00022679"/>
    </source>
</evidence>